<dbReference type="Gene3D" id="3.20.20.60">
    <property type="entry name" value="Phosphoenolpyruvate-binding domains"/>
    <property type="match status" value="2"/>
</dbReference>
<evidence type="ECO:0000259" key="15">
    <source>
        <dbReference type="Pfam" id="PF00224"/>
    </source>
</evidence>
<keyword evidence="6" id="KW-0479">Metal-binding</keyword>
<dbReference type="InterPro" id="IPR001697">
    <property type="entry name" value="Pyr_Knase"/>
</dbReference>
<dbReference type="InterPro" id="IPR011037">
    <property type="entry name" value="Pyrv_Knase-like_insert_dom_sf"/>
</dbReference>
<dbReference type="GO" id="GO:0016301">
    <property type="term" value="F:kinase activity"/>
    <property type="evidence" value="ECO:0007669"/>
    <property type="project" value="UniProtKB-KW"/>
</dbReference>
<evidence type="ECO:0000256" key="13">
    <source>
        <dbReference type="RuleBase" id="RU000504"/>
    </source>
</evidence>
<comment type="similarity">
    <text evidence="3 13">Belongs to the pyruvate kinase family.</text>
</comment>
<comment type="caution">
    <text evidence="16">The sequence shown here is derived from an EMBL/GenBank/DDBJ whole genome shotgun (WGS) entry which is preliminary data.</text>
</comment>
<dbReference type="EMBL" id="BDSA01000002">
    <property type="protein sequence ID" value="GBE60932.1"/>
    <property type="molecule type" value="Genomic_DNA"/>
</dbReference>
<dbReference type="RefSeq" id="XP_028867175.1">
    <property type="nucleotide sequence ID" value="XM_029011342.1"/>
</dbReference>
<keyword evidence="9" id="KW-0067">ATP-binding</keyword>
<dbReference type="VEuPathDB" id="PiroplasmaDB:BOVATA_024250"/>
<reference evidence="16 17" key="1">
    <citation type="journal article" date="2017" name="BMC Genomics">
        <title>Whole-genome assembly of Babesia ovata and comparative genomics between closely related pathogens.</title>
        <authorList>
            <person name="Yamagishi J."/>
            <person name="Asada M."/>
            <person name="Hakimi H."/>
            <person name="Tanaka T.Q."/>
            <person name="Sugimoto C."/>
            <person name="Kawazu S."/>
        </authorList>
    </citation>
    <scope>NUCLEOTIDE SEQUENCE [LARGE SCALE GENOMIC DNA]</scope>
    <source>
        <strain evidence="16 17">Miyake</strain>
    </source>
</reference>
<keyword evidence="10 13" id="KW-0460">Magnesium</keyword>
<evidence type="ECO:0000256" key="12">
    <source>
        <dbReference type="ARBA" id="ARBA00023317"/>
    </source>
</evidence>
<name>A0A2H6KD68_9APIC</name>
<accession>A0A2H6KD68</accession>
<gene>
    <name evidence="16" type="ORF">BOVATA_024250</name>
</gene>
<keyword evidence="17" id="KW-1185">Reference proteome</keyword>
<organism evidence="16 17">
    <name type="scientific">Babesia ovata</name>
    <dbReference type="NCBI Taxonomy" id="189622"/>
    <lineage>
        <taxon>Eukaryota</taxon>
        <taxon>Sar</taxon>
        <taxon>Alveolata</taxon>
        <taxon>Apicomplexa</taxon>
        <taxon>Aconoidasida</taxon>
        <taxon>Piroplasmida</taxon>
        <taxon>Babesiidae</taxon>
        <taxon>Babesia</taxon>
    </lineage>
</organism>
<dbReference type="InterPro" id="IPR040442">
    <property type="entry name" value="Pyrv_kinase-like_dom_sf"/>
</dbReference>
<evidence type="ECO:0000256" key="11">
    <source>
        <dbReference type="ARBA" id="ARBA00023152"/>
    </source>
</evidence>
<dbReference type="InterPro" id="IPR036918">
    <property type="entry name" value="Pyrv_Knase_C_sf"/>
</dbReference>
<dbReference type="PRINTS" id="PR01050">
    <property type="entry name" value="PYRUVTKNASE"/>
</dbReference>
<comment type="pathway">
    <text evidence="2 13">Carbohydrate degradation; glycolysis; pyruvate from D-glyceraldehyde 3-phosphate: step 5/5.</text>
</comment>
<keyword evidence="12 16" id="KW-0670">Pyruvate</keyword>
<dbReference type="Pfam" id="PF00224">
    <property type="entry name" value="PK"/>
    <property type="match status" value="2"/>
</dbReference>
<protein>
    <recommendedName>
        <fullName evidence="4 13">Pyruvate kinase</fullName>
        <ecNumber evidence="4 13">2.7.1.40</ecNumber>
    </recommendedName>
</protein>
<dbReference type="SUPFAM" id="SSF50800">
    <property type="entry name" value="PK beta-barrel domain-like"/>
    <property type="match status" value="1"/>
</dbReference>
<dbReference type="EC" id="2.7.1.40" evidence="4 13"/>
<feature type="domain" description="Pyruvate kinase barrel" evidence="15">
    <location>
        <begin position="129"/>
        <end position="358"/>
    </location>
</feature>
<comment type="cofactor">
    <cofactor evidence="1">
        <name>K(+)</name>
        <dbReference type="ChEBI" id="CHEBI:29103"/>
    </cofactor>
</comment>
<dbReference type="InterPro" id="IPR015806">
    <property type="entry name" value="Pyrv_Knase_insert_dom_sf"/>
</dbReference>
<dbReference type="InterPro" id="IPR015813">
    <property type="entry name" value="Pyrv/PenolPyrv_kinase-like_dom"/>
</dbReference>
<feature type="chain" id="PRO_5014123442" description="Pyruvate kinase" evidence="14">
    <location>
        <begin position="19"/>
        <end position="709"/>
    </location>
</feature>
<dbReference type="SUPFAM" id="SSF52935">
    <property type="entry name" value="PK C-terminal domain-like"/>
    <property type="match status" value="1"/>
</dbReference>
<dbReference type="Gene3D" id="2.40.33.10">
    <property type="entry name" value="PK beta-barrel domain-like"/>
    <property type="match status" value="1"/>
</dbReference>
<evidence type="ECO:0000256" key="2">
    <source>
        <dbReference type="ARBA" id="ARBA00004997"/>
    </source>
</evidence>
<evidence type="ECO:0000256" key="14">
    <source>
        <dbReference type="SAM" id="SignalP"/>
    </source>
</evidence>
<dbReference type="GO" id="GO:0000287">
    <property type="term" value="F:magnesium ion binding"/>
    <property type="evidence" value="ECO:0007669"/>
    <property type="project" value="InterPro"/>
</dbReference>
<dbReference type="OrthoDB" id="108365at2759"/>
<keyword evidence="7" id="KW-0547">Nucleotide-binding</keyword>
<evidence type="ECO:0000256" key="10">
    <source>
        <dbReference type="ARBA" id="ARBA00022842"/>
    </source>
</evidence>
<evidence type="ECO:0000256" key="3">
    <source>
        <dbReference type="ARBA" id="ARBA00008663"/>
    </source>
</evidence>
<dbReference type="GO" id="GO:0004743">
    <property type="term" value="F:pyruvate kinase activity"/>
    <property type="evidence" value="ECO:0007669"/>
    <property type="project" value="UniProtKB-EC"/>
</dbReference>
<evidence type="ECO:0000256" key="1">
    <source>
        <dbReference type="ARBA" id="ARBA00001958"/>
    </source>
</evidence>
<evidence type="ECO:0000256" key="7">
    <source>
        <dbReference type="ARBA" id="ARBA00022741"/>
    </source>
</evidence>
<dbReference type="AlphaFoldDB" id="A0A2H6KD68"/>
<evidence type="ECO:0000256" key="4">
    <source>
        <dbReference type="ARBA" id="ARBA00012142"/>
    </source>
</evidence>
<keyword evidence="8 13" id="KW-0418">Kinase</keyword>
<dbReference type="UniPathway" id="UPA00109">
    <property type="reaction ID" value="UER00188"/>
</dbReference>
<dbReference type="GO" id="GO:0030955">
    <property type="term" value="F:potassium ion binding"/>
    <property type="evidence" value="ECO:0007669"/>
    <property type="project" value="InterPro"/>
</dbReference>
<feature type="domain" description="Pyruvate kinase barrel" evidence="15">
    <location>
        <begin position="413"/>
        <end position="533"/>
    </location>
</feature>
<comment type="catalytic activity">
    <reaction evidence="13">
        <text>pyruvate + ATP = phosphoenolpyruvate + ADP + H(+)</text>
        <dbReference type="Rhea" id="RHEA:18157"/>
        <dbReference type="ChEBI" id="CHEBI:15361"/>
        <dbReference type="ChEBI" id="CHEBI:15378"/>
        <dbReference type="ChEBI" id="CHEBI:30616"/>
        <dbReference type="ChEBI" id="CHEBI:58702"/>
        <dbReference type="ChEBI" id="CHEBI:456216"/>
        <dbReference type="EC" id="2.7.1.40"/>
    </reaction>
</comment>
<evidence type="ECO:0000313" key="17">
    <source>
        <dbReference type="Proteomes" id="UP000236319"/>
    </source>
</evidence>
<sequence length="709" mass="78422">MVGPYAVIFGVLPALIGTLTPSLVNGTGRAWYNVRHGLASGGFGTALSARSTRHNALAFLPRSPKQPERKYAYENTSYKQRNVRRNIYEVDAPASKEHAIAFFSHVLQATANPAFAPVEAPSGSFVTLTKQVSTLGPATSDATSLKSLIDAGTDIFRLNFAHGTRTSKLKNARIVRQLELTDAPDGVNSTGSFLFRARALLGDIQGPKLRIGRFMPNVDAKGVGLKSAEAEFVNLKKGDLFSFDTADVKGGRTRVQFDFPDILRQLEVGNVISLDDGNISMRVVDVDKQEPSVQAEVLNDGILSSRKGFAVPNVVLPVDLFSAKDVKDAVFCYTAGLDFLGVSFVQRMQDILYLKNILLDFAESPFFQALRERMDLLDANTLNTDEEDAEFEAILEQYYTERFLPNKQAMMTKVPKQEDVGIGIIPKIEKQPALDDINGILEVSDGLMIARGDLGVETEITNLPIIQKRLVQLCRLVYRKPVIVATQMLESMRSNPKPTRAETTDCANAVYDGADAVMLSAESATGQYPAHTVEVQRRILYNTERDPYFSTLQVTREMLVHDQMLSNLKGVRAKDAESANTLLQLDLKFAKDWNTRHSDVLAACEHVSNAIVTEGVDALFVHAEDRGELVQWVATKRYTIPIILITRNVELARRLQLTWSVKSHLLPSGANPFTFAQELAPSYVQPKRKVLMVETHDNAVDSSIVFEVK</sequence>
<keyword evidence="14" id="KW-0732">Signal</keyword>
<proteinExistence type="inferred from homology"/>
<dbReference type="GO" id="GO:0005524">
    <property type="term" value="F:ATP binding"/>
    <property type="evidence" value="ECO:0007669"/>
    <property type="project" value="UniProtKB-KW"/>
</dbReference>
<dbReference type="Gene3D" id="3.40.1380.20">
    <property type="entry name" value="Pyruvate kinase, C-terminal domain"/>
    <property type="match status" value="1"/>
</dbReference>
<dbReference type="InterPro" id="IPR015793">
    <property type="entry name" value="Pyrv_Knase_brl"/>
</dbReference>
<dbReference type="SUPFAM" id="SSF51621">
    <property type="entry name" value="Phosphoenolpyruvate/pyruvate domain"/>
    <property type="match status" value="1"/>
</dbReference>
<dbReference type="Proteomes" id="UP000236319">
    <property type="component" value="Unassembled WGS sequence"/>
</dbReference>
<evidence type="ECO:0000313" key="16">
    <source>
        <dbReference type="EMBL" id="GBE60932.1"/>
    </source>
</evidence>
<keyword evidence="5 13" id="KW-0808">Transferase</keyword>
<evidence type="ECO:0000256" key="9">
    <source>
        <dbReference type="ARBA" id="ARBA00022840"/>
    </source>
</evidence>
<evidence type="ECO:0000256" key="8">
    <source>
        <dbReference type="ARBA" id="ARBA00022777"/>
    </source>
</evidence>
<dbReference type="PANTHER" id="PTHR11817">
    <property type="entry name" value="PYRUVATE KINASE"/>
    <property type="match status" value="1"/>
</dbReference>
<dbReference type="GeneID" id="39874702"/>
<evidence type="ECO:0000256" key="5">
    <source>
        <dbReference type="ARBA" id="ARBA00022679"/>
    </source>
</evidence>
<evidence type="ECO:0000256" key="6">
    <source>
        <dbReference type="ARBA" id="ARBA00022723"/>
    </source>
</evidence>
<keyword evidence="11 13" id="KW-0324">Glycolysis</keyword>
<feature type="signal peptide" evidence="14">
    <location>
        <begin position="1"/>
        <end position="18"/>
    </location>
</feature>